<gene>
    <name evidence="2" type="ORF">C5E45_32830</name>
</gene>
<protein>
    <recommendedName>
        <fullName evidence="1">Putative exodeoxyribonuclease 8 PDDEXK-like domain-containing protein</fullName>
    </recommendedName>
</protein>
<evidence type="ECO:0000313" key="3">
    <source>
        <dbReference type="Proteomes" id="UP000239874"/>
    </source>
</evidence>
<dbReference type="EMBL" id="PSZC01000039">
    <property type="protein sequence ID" value="PPJ31877.1"/>
    <property type="molecule type" value="Genomic_DNA"/>
</dbReference>
<dbReference type="Gene3D" id="3.90.320.10">
    <property type="match status" value="1"/>
</dbReference>
<name>A0A2S6ACX4_9NOCA</name>
<dbReference type="InterPro" id="IPR011604">
    <property type="entry name" value="PDDEXK-like_dom_sf"/>
</dbReference>
<dbReference type="Proteomes" id="UP000239874">
    <property type="component" value="Unassembled WGS sequence"/>
</dbReference>
<dbReference type="RefSeq" id="WP_104380681.1">
    <property type="nucleotide sequence ID" value="NZ_PSZC01000039.1"/>
</dbReference>
<evidence type="ECO:0000259" key="1">
    <source>
        <dbReference type="Pfam" id="PF12684"/>
    </source>
</evidence>
<organism evidence="2 3">
    <name type="scientific">Nocardia nova</name>
    <dbReference type="NCBI Taxonomy" id="37330"/>
    <lineage>
        <taxon>Bacteria</taxon>
        <taxon>Bacillati</taxon>
        <taxon>Actinomycetota</taxon>
        <taxon>Actinomycetes</taxon>
        <taxon>Mycobacteriales</taxon>
        <taxon>Nocardiaceae</taxon>
        <taxon>Nocardia</taxon>
    </lineage>
</organism>
<comment type="caution">
    <text evidence="2">The sequence shown here is derived from an EMBL/GenBank/DDBJ whole genome shotgun (WGS) entry which is preliminary data.</text>
</comment>
<dbReference type="Pfam" id="PF12684">
    <property type="entry name" value="DUF3799"/>
    <property type="match status" value="1"/>
</dbReference>
<sequence length="274" mass="30889">MTAPGEPGLYRGVPEDVYHADRNSISSSQARRLLEVTPHRWKWEQDNPKPSTVAMEWGTALHTDVLGVGAKPVDTGYEKWQTDNAKAKVAEIRAAGDIPLKPKDFEAVTAAAENLRNQPEAARILASGEPELSAWVRDPDTGVMIRARFDWMHWTGPDTAVIGDVKKSNEPGPAEFIWSVDSYGYHRQQAWYQRVAALLGIRTAFVFLVVCCDPPYEPYVVELPPRAVELGDRDNARALEIYAKCLADDEWPTHDPRIHEIDLPARAYRREEYL</sequence>
<dbReference type="AlphaFoldDB" id="A0A2S6ACX4"/>
<proteinExistence type="predicted"/>
<dbReference type="InterPro" id="IPR024432">
    <property type="entry name" value="Put_RecE_PDDEXK-like_dom"/>
</dbReference>
<feature type="domain" description="Putative exodeoxyribonuclease 8 PDDEXK-like" evidence="1">
    <location>
        <begin position="45"/>
        <end position="254"/>
    </location>
</feature>
<accession>A0A2S6ACX4</accession>
<evidence type="ECO:0000313" key="2">
    <source>
        <dbReference type="EMBL" id="PPJ31877.1"/>
    </source>
</evidence>
<reference evidence="2 3" key="1">
    <citation type="submission" date="2018-02" db="EMBL/GenBank/DDBJ databases">
        <title>8 Nocardia nova and 1 Nocardia cyriacigeorgica strain used for evolution to TMP-SMX.</title>
        <authorList>
            <person name="Mehta H."/>
            <person name="Weng J."/>
            <person name="Shamoo Y."/>
        </authorList>
    </citation>
    <scope>NUCLEOTIDE SEQUENCE [LARGE SCALE GENOMIC DNA]</scope>
    <source>
        <strain evidence="2 3">MDA3139</strain>
    </source>
</reference>